<keyword evidence="3" id="KW-0238">DNA-binding</keyword>
<comment type="similarity">
    <text evidence="1">Belongs to the transposase 7 family.</text>
</comment>
<dbReference type="InterPro" id="IPR025296">
    <property type="entry name" value="DUF4158"/>
</dbReference>
<dbReference type="GO" id="GO:0006313">
    <property type="term" value="P:DNA transposition"/>
    <property type="evidence" value="ECO:0007669"/>
    <property type="project" value="InterPro"/>
</dbReference>
<dbReference type="NCBIfam" id="NF033527">
    <property type="entry name" value="transpos_Tn3"/>
    <property type="match status" value="1"/>
</dbReference>
<evidence type="ECO:0000313" key="8">
    <source>
        <dbReference type="Proteomes" id="UP000218022"/>
    </source>
</evidence>
<comment type="caution">
    <text evidence="7">The sequence shown here is derived from an EMBL/GenBank/DDBJ whole genome shotgun (WGS) entry which is preliminary data.</text>
</comment>
<evidence type="ECO:0000259" key="5">
    <source>
        <dbReference type="Pfam" id="PF01526"/>
    </source>
</evidence>
<protein>
    <submittedName>
        <fullName evidence="7">DDE transposase</fullName>
    </submittedName>
</protein>
<dbReference type="Proteomes" id="UP000218022">
    <property type="component" value="Unassembled WGS sequence"/>
</dbReference>
<dbReference type="Pfam" id="PF01526">
    <property type="entry name" value="DDE_Tnp_Tn3"/>
    <property type="match status" value="1"/>
</dbReference>
<reference evidence="7 8" key="1">
    <citation type="submission" date="2017-01" db="EMBL/GenBank/DDBJ databases">
        <title>Whole-Genome Shotgun Sequencing of Two beta-Proteobacterial Species in Search of the Bulgecin Biosynthetic Cluster.</title>
        <authorList>
            <person name="Horsman M.E."/>
            <person name="Marous D.R."/>
            <person name="Li R."/>
            <person name="Oliver R.A."/>
            <person name="Byun B."/>
            <person name="Emrich S.J."/>
            <person name="Boggess B."/>
            <person name="Townsend C.A."/>
            <person name="Mobashery S."/>
        </authorList>
    </citation>
    <scope>NUCLEOTIDE SEQUENCE [LARGE SCALE GENOMIC DNA]</scope>
    <source>
        <strain evidence="7 8">ATCC 31363</strain>
    </source>
</reference>
<dbReference type="AlphaFoldDB" id="A0A2A4F131"/>
<keyword evidence="4" id="KW-0233">DNA recombination</keyword>
<dbReference type="InterPro" id="IPR047653">
    <property type="entry name" value="Tn3-like_transpos"/>
</dbReference>
<evidence type="ECO:0000256" key="2">
    <source>
        <dbReference type="ARBA" id="ARBA00022578"/>
    </source>
</evidence>
<dbReference type="RefSeq" id="WP_096719546.1">
    <property type="nucleotide sequence ID" value="NZ_MTZV01000003.1"/>
</dbReference>
<dbReference type="GO" id="GO:0003677">
    <property type="term" value="F:DNA binding"/>
    <property type="evidence" value="ECO:0007669"/>
    <property type="project" value="UniProtKB-KW"/>
</dbReference>
<keyword evidence="2" id="KW-0815">Transposition</keyword>
<evidence type="ECO:0000313" key="7">
    <source>
        <dbReference type="EMBL" id="PCE27091.1"/>
    </source>
</evidence>
<dbReference type="EMBL" id="MTZV01000003">
    <property type="protein sequence ID" value="PCE27091.1"/>
    <property type="molecule type" value="Genomic_DNA"/>
</dbReference>
<proteinExistence type="inferred from homology"/>
<dbReference type="OrthoDB" id="5292689at2"/>
<dbReference type="Pfam" id="PF13700">
    <property type="entry name" value="DUF4158"/>
    <property type="match status" value="1"/>
</dbReference>
<feature type="domain" description="DUF4158" evidence="6">
    <location>
        <begin position="9"/>
        <end position="165"/>
    </location>
</feature>
<evidence type="ECO:0000256" key="1">
    <source>
        <dbReference type="ARBA" id="ARBA00009402"/>
    </source>
</evidence>
<dbReference type="InterPro" id="IPR002513">
    <property type="entry name" value="Tn3_Tnp_DDE_dom"/>
</dbReference>
<evidence type="ECO:0000256" key="3">
    <source>
        <dbReference type="ARBA" id="ARBA00023125"/>
    </source>
</evidence>
<dbReference type="GO" id="GO:0004803">
    <property type="term" value="F:transposase activity"/>
    <property type="evidence" value="ECO:0007669"/>
    <property type="project" value="InterPro"/>
</dbReference>
<sequence>MTIAHDPVYPVLPSAPSESDLVAFTPTPAEIRYVRRQVRQESTAVLFMAQMKLLQRLGYFPMLSDASLAVLDHVRTALRSRSLTRVIISRYDQSGTRVRHQKLLRAYLGIYPFDTSDTAWLAELARKEAQTKAELPDIVNVLIEELVRRRSELPPLATLQRIAAQGRNAVNEAIYRDITAGIDDALRVRLDTLLVVTGGKSEWEDLKREPKKPTTRAVATFLKHIDGIRVLAEGLPKPPAILSVSKREQLVIEARALDVAELRSLKINKRYALAVLFIQAQPQKALDDVAEIFIKIMRKYEVYAKTKMQKYRLDHAEAVDSLVGQFRDVLHILQDDEVSERQRLPRIRSALGDPDATLAQCNDHIAYAGNFDLPFMLGPYKSQRSLLFQCLDALPLGSSSQDRSVLISLAWLQGFRAAHREYLLLTENDLATLPLEWMPEKWARAVFPHGRDSRMLHRRFFELAVFHQIMRELNAGDLFVEGSDRFDDYRIHQVSEEEFRRELPRYCETVGLPTEAKTFVKELRDQLSTALDETDRQFPENDSIEFGQDGLIIHKPGKESEPPNLTLIGQAIKASMQEVSILDLLTETEQWLDLHKLFGPLSGFDSKLDEPRKRFISTLFCYGCNLGPSQTARSVKGLSRKQVAWLNLKHVTEERLDRAIVKVVNAFNQFALPKYWGSGKHTSADGTKWSLYEQNLLSEYHFRYGGYGGIGYYHVSEMYIALFSHFIPCGVHEAVYILDGLIENGADIKPDTIHGDTQAQSSPVFGLSYVMGIGLMPRMRNIKDLVLYKADRRRKYEHIDSLCRQSIDWSLIERHYADMIRVAVSIKAGRMTPSTILRRLRSESTKNKLYFAFRELGRVIRTLFLLKYLNDPELRRTIHAQTNKSEQFNDFAQWLMFGGEGVIAENVRHEQRKIIKYNHLVANMVILYNVQWMSRKLKELQEKGHPIDDEVLKSLSPYRREHINRLGDYLLDLLHPILPLNPTIDFAFKSAA</sequence>
<accession>A0A2A4F131</accession>
<evidence type="ECO:0000259" key="6">
    <source>
        <dbReference type="Pfam" id="PF13700"/>
    </source>
</evidence>
<feature type="domain" description="Tn3 transposase DDE" evidence="5">
    <location>
        <begin position="583"/>
        <end position="969"/>
    </location>
</feature>
<name>A0A2A4F131_9BURK</name>
<gene>
    <name evidence="7" type="ORF">BWP39_09910</name>
</gene>
<organism evidence="7 8">
    <name type="scientific">Paraburkholderia acidicola</name>
    <dbReference type="NCBI Taxonomy" id="1912599"/>
    <lineage>
        <taxon>Bacteria</taxon>
        <taxon>Pseudomonadati</taxon>
        <taxon>Pseudomonadota</taxon>
        <taxon>Betaproteobacteria</taxon>
        <taxon>Burkholderiales</taxon>
        <taxon>Burkholderiaceae</taxon>
        <taxon>Paraburkholderia</taxon>
    </lineage>
</organism>
<evidence type="ECO:0000256" key="4">
    <source>
        <dbReference type="ARBA" id="ARBA00023172"/>
    </source>
</evidence>